<sequence>MMLTNYYSFSETRNGFIDQIPQEEEKACQKPHTVSVHHLHYKEPQQLRENIFTKEEILETNHYTEGELQTEDAYEDKSNYKMKCGIFSQAENISTYSPFTEYLDPRTPAKIPTTLKPLSHAARVELIAPDFVRST</sequence>
<dbReference type="Proteomes" id="UP000296049">
    <property type="component" value="Unassembled WGS sequence"/>
</dbReference>
<organism evidence="1 2">
    <name type="scientific">Anas platyrhynchos</name>
    <name type="common">Mallard</name>
    <name type="synonym">Anas boschas</name>
    <dbReference type="NCBI Taxonomy" id="8839"/>
    <lineage>
        <taxon>Eukaryota</taxon>
        <taxon>Metazoa</taxon>
        <taxon>Chordata</taxon>
        <taxon>Craniata</taxon>
        <taxon>Vertebrata</taxon>
        <taxon>Euteleostomi</taxon>
        <taxon>Archelosauria</taxon>
        <taxon>Archosauria</taxon>
        <taxon>Dinosauria</taxon>
        <taxon>Saurischia</taxon>
        <taxon>Theropoda</taxon>
        <taxon>Coelurosauria</taxon>
        <taxon>Aves</taxon>
        <taxon>Neognathae</taxon>
        <taxon>Galloanserae</taxon>
        <taxon>Anseriformes</taxon>
        <taxon>Anatidae</taxon>
        <taxon>Anatinae</taxon>
        <taxon>Anas</taxon>
    </lineage>
</organism>
<reference evidence="2" key="1">
    <citation type="journal article" date="2013" name="Nat. Genet.">
        <title>The duck genome and transcriptome provide insight into an avian influenza virus reservoir species.</title>
        <authorList>
            <person name="Huang Y."/>
            <person name="Li Y."/>
            <person name="Burt D.W."/>
            <person name="Chen H."/>
            <person name="Zhang Y."/>
            <person name="Qian W."/>
            <person name="Kim H."/>
            <person name="Gan S."/>
            <person name="Zhao Y."/>
            <person name="Li J."/>
            <person name="Yi K."/>
            <person name="Feng H."/>
            <person name="Zhu P."/>
            <person name="Li B."/>
            <person name="Liu Q."/>
            <person name="Fairley S."/>
            <person name="Magor K.E."/>
            <person name="Du Z."/>
            <person name="Hu X."/>
            <person name="Goodman L."/>
            <person name="Tafer H."/>
            <person name="Vignal A."/>
            <person name="Lee T."/>
            <person name="Kim K.W."/>
            <person name="Sheng Z."/>
            <person name="An Y."/>
            <person name="Searle S."/>
            <person name="Herrero J."/>
            <person name="Groenen M.A."/>
            <person name="Crooijmans R.P."/>
            <person name="Faraut T."/>
            <person name="Cai Q."/>
            <person name="Webster R.G."/>
            <person name="Aldridge J.R."/>
            <person name="Warren W.C."/>
            <person name="Bartschat S."/>
            <person name="Kehr S."/>
            <person name="Marz M."/>
            <person name="Stadler P.F."/>
            <person name="Smith J."/>
            <person name="Kraus R.H."/>
            <person name="Zhao Y."/>
            <person name="Ren L."/>
            <person name="Fei J."/>
            <person name="Morisson M."/>
            <person name="Kaiser P."/>
            <person name="Griffin D.K."/>
            <person name="Rao M."/>
            <person name="Pitel F."/>
            <person name="Wang J."/>
            <person name="Li N."/>
        </authorList>
    </citation>
    <scope>NUCLEOTIDE SEQUENCE [LARGE SCALE GENOMIC DNA]</scope>
</reference>
<proteinExistence type="predicted"/>
<evidence type="ECO:0000313" key="1">
    <source>
        <dbReference type="EMBL" id="EOB02178.1"/>
    </source>
</evidence>
<accession>R0LP13</accession>
<keyword evidence="2" id="KW-1185">Reference proteome</keyword>
<protein>
    <submittedName>
        <fullName evidence="1">Uncharacterized protein</fullName>
    </submittedName>
</protein>
<dbReference type="EMBL" id="KB742986">
    <property type="protein sequence ID" value="EOB02178.1"/>
    <property type="molecule type" value="Genomic_DNA"/>
</dbReference>
<name>R0LP13_ANAPL</name>
<evidence type="ECO:0000313" key="2">
    <source>
        <dbReference type="Proteomes" id="UP000296049"/>
    </source>
</evidence>
<gene>
    <name evidence="1" type="ORF">Anapl_18033</name>
</gene>
<dbReference type="AlphaFoldDB" id="R0LP13"/>